<feature type="region of interest" description="Disordered" evidence="1">
    <location>
        <begin position="224"/>
        <end position="263"/>
    </location>
</feature>
<feature type="compositionally biased region" description="Low complexity" evidence="1">
    <location>
        <begin position="93"/>
        <end position="104"/>
    </location>
</feature>
<dbReference type="Pfam" id="PF11776">
    <property type="entry name" value="RcnB"/>
    <property type="match status" value="1"/>
</dbReference>
<dbReference type="EMBL" id="CP135076">
    <property type="protein sequence ID" value="WNO54841.1"/>
    <property type="molecule type" value="Genomic_DNA"/>
</dbReference>
<reference evidence="2 3" key="1">
    <citation type="submission" date="2023-09" db="EMBL/GenBank/DDBJ databases">
        <authorList>
            <person name="Rey-Velasco X."/>
        </authorList>
    </citation>
    <scope>NUCLEOTIDE SEQUENCE [LARGE SCALE GENOMIC DNA]</scope>
    <source>
        <strain evidence="2 3">W311</strain>
    </source>
</reference>
<gene>
    <name evidence="2" type="ORF">RPR59_06240</name>
</gene>
<evidence type="ECO:0000313" key="2">
    <source>
        <dbReference type="EMBL" id="WNO54841.1"/>
    </source>
</evidence>
<dbReference type="RefSeq" id="WP_313917792.1">
    <property type="nucleotide sequence ID" value="NZ_CP135076.1"/>
</dbReference>
<dbReference type="InterPro" id="IPR024572">
    <property type="entry name" value="RcnB"/>
</dbReference>
<sequence>MAQPTPTPTPTPTPAPEAKQPPQLALPIVKAPPPPPPAKVQTAPAPIAAPAQQVAGTPPSGREAVVGETPPEAPVSVPPRPVRRAAVQAVRPVDVPPARVARQPDMQPPEPATDPRPTGRRAVFRRPVPGGVLPPELRAARFTVRDYDRWNLGAPDAGYRWVRVYDDAVLIDDRGVIADVIYDVDWAEAPQYATAEREPPIAPAMPPGPPVAGAAWAEYGAGAPEGMAEDRWGDGRRHPDSTRGAGYPPPGPADRSMPPAPGRHEYAARTIPPPEGRAPVVSSCGPGCTVTTSTAGRGYVAAGYYYPPATTTTVTIMPGGRQTRTVVRR</sequence>
<accession>A0ABZ0BCR0</accession>
<name>A0ABZ0BCR0_9SPHN</name>
<feature type="region of interest" description="Disordered" evidence="1">
    <location>
        <begin position="1"/>
        <end position="81"/>
    </location>
</feature>
<feature type="compositionally biased region" description="Pro residues" evidence="1">
    <location>
        <begin position="71"/>
        <end position="80"/>
    </location>
</feature>
<proteinExistence type="predicted"/>
<feature type="compositionally biased region" description="Pro residues" evidence="1">
    <location>
        <begin position="1"/>
        <end position="15"/>
    </location>
</feature>
<evidence type="ECO:0000256" key="1">
    <source>
        <dbReference type="SAM" id="MobiDB-lite"/>
    </source>
</evidence>
<protein>
    <submittedName>
        <fullName evidence="2">RcnB family protein</fullName>
    </submittedName>
</protein>
<feature type="compositionally biased region" description="Low complexity" evidence="1">
    <location>
        <begin position="39"/>
        <end position="55"/>
    </location>
</feature>
<organism evidence="2 3">
    <name type="scientific">Stakelama saccharophila</name>
    <dbReference type="NCBI Taxonomy" id="3075605"/>
    <lineage>
        <taxon>Bacteria</taxon>
        <taxon>Pseudomonadati</taxon>
        <taxon>Pseudomonadota</taxon>
        <taxon>Alphaproteobacteria</taxon>
        <taxon>Sphingomonadales</taxon>
        <taxon>Sphingomonadaceae</taxon>
        <taxon>Stakelama</taxon>
    </lineage>
</organism>
<evidence type="ECO:0000313" key="3">
    <source>
        <dbReference type="Proteomes" id="UP001302249"/>
    </source>
</evidence>
<dbReference type="Gene3D" id="3.10.450.160">
    <property type="entry name" value="inner membrane protein cigr"/>
    <property type="match status" value="1"/>
</dbReference>
<dbReference type="Proteomes" id="UP001302249">
    <property type="component" value="Chromosome"/>
</dbReference>
<feature type="compositionally biased region" description="Basic and acidic residues" evidence="1">
    <location>
        <begin position="228"/>
        <end position="241"/>
    </location>
</feature>
<feature type="compositionally biased region" description="Low complexity" evidence="1">
    <location>
        <begin position="16"/>
        <end position="29"/>
    </location>
</feature>
<keyword evidence="3" id="KW-1185">Reference proteome</keyword>
<feature type="region of interest" description="Disordered" evidence="1">
    <location>
        <begin position="93"/>
        <end position="129"/>
    </location>
</feature>